<organism evidence="1 2">
    <name type="scientific">Rousettus aegyptiacus</name>
    <name type="common">Egyptian fruit bat</name>
    <name type="synonym">Pteropus aegyptiacus</name>
    <dbReference type="NCBI Taxonomy" id="9407"/>
    <lineage>
        <taxon>Eukaryota</taxon>
        <taxon>Metazoa</taxon>
        <taxon>Chordata</taxon>
        <taxon>Craniata</taxon>
        <taxon>Vertebrata</taxon>
        <taxon>Euteleostomi</taxon>
        <taxon>Mammalia</taxon>
        <taxon>Eutheria</taxon>
        <taxon>Laurasiatheria</taxon>
        <taxon>Chiroptera</taxon>
        <taxon>Yinpterochiroptera</taxon>
        <taxon>Pteropodoidea</taxon>
        <taxon>Pteropodidae</taxon>
        <taxon>Rousettinae</taxon>
        <taxon>Rousettus</taxon>
    </lineage>
</organism>
<evidence type="ECO:0000313" key="1">
    <source>
        <dbReference type="EMBL" id="KAF6395391.1"/>
    </source>
</evidence>
<protein>
    <submittedName>
        <fullName evidence="1">Uncharacterized protein</fullName>
    </submittedName>
</protein>
<sequence>MNVRGRWEDFMEEETFHLGLEESARLRQAEGEDSVRDTIHKAQTAVDVAVLSRVVTPLTCVSFFEWSIAGRTLERGYFYFQKYHLPPLPRLELSHCHQITAYRHHAGLAIGGEEEITKKSWKSSKHPCISRSASFVAPRTHH</sequence>
<proteinExistence type="predicted"/>
<evidence type="ECO:0000313" key="2">
    <source>
        <dbReference type="Proteomes" id="UP000593571"/>
    </source>
</evidence>
<name>A0A7J8BA55_ROUAE</name>
<accession>A0A7J8BA55</accession>
<dbReference type="Proteomes" id="UP000593571">
    <property type="component" value="Unassembled WGS sequence"/>
</dbReference>
<dbReference type="EMBL" id="JACASE010000018">
    <property type="protein sequence ID" value="KAF6395391.1"/>
    <property type="molecule type" value="Genomic_DNA"/>
</dbReference>
<keyword evidence="2" id="KW-1185">Reference proteome</keyword>
<comment type="caution">
    <text evidence="1">The sequence shown here is derived from an EMBL/GenBank/DDBJ whole genome shotgun (WGS) entry which is preliminary data.</text>
</comment>
<gene>
    <name evidence="1" type="ORF">HJG63_009948</name>
</gene>
<dbReference type="AlphaFoldDB" id="A0A7J8BA55"/>
<reference evidence="1 2" key="1">
    <citation type="journal article" date="2020" name="Nature">
        <title>Six reference-quality genomes reveal evolution of bat adaptations.</title>
        <authorList>
            <person name="Jebb D."/>
            <person name="Huang Z."/>
            <person name="Pippel M."/>
            <person name="Hughes G.M."/>
            <person name="Lavrichenko K."/>
            <person name="Devanna P."/>
            <person name="Winkler S."/>
            <person name="Jermiin L.S."/>
            <person name="Skirmuntt E.C."/>
            <person name="Katzourakis A."/>
            <person name="Burkitt-Gray L."/>
            <person name="Ray D.A."/>
            <person name="Sullivan K.A.M."/>
            <person name="Roscito J.G."/>
            <person name="Kirilenko B.M."/>
            <person name="Davalos L.M."/>
            <person name="Corthals A.P."/>
            <person name="Power M.L."/>
            <person name="Jones G."/>
            <person name="Ransome R.D."/>
            <person name="Dechmann D.K.N."/>
            <person name="Locatelli A.G."/>
            <person name="Puechmaille S.J."/>
            <person name="Fedrigo O."/>
            <person name="Jarvis E.D."/>
            <person name="Hiller M."/>
            <person name="Vernes S.C."/>
            <person name="Myers E.W."/>
            <person name="Teeling E.C."/>
        </authorList>
    </citation>
    <scope>NUCLEOTIDE SEQUENCE [LARGE SCALE GENOMIC DNA]</scope>
    <source>
        <strain evidence="1">MRouAeg1</strain>
        <tissue evidence="1">Muscle</tissue>
    </source>
</reference>